<organism evidence="6 7">
    <name type="scientific">Spinactinospora alkalitolerans</name>
    <dbReference type="NCBI Taxonomy" id="687207"/>
    <lineage>
        <taxon>Bacteria</taxon>
        <taxon>Bacillati</taxon>
        <taxon>Actinomycetota</taxon>
        <taxon>Actinomycetes</taxon>
        <taxon>Streptosporangiales</taxon>
        <taxon>Nocardiopsidaceae</taxon>
        <taxon>Spinactinospora</taxon>
    </lineage>
</organism>
<evidence type="ECO:0000256" key="4">
    <source>
        <dbReference type="PROSITE-ProRule" id="PRU00335"/>
    </source>
</evidence>
<keyword evidence="7" id="KW-1185">Reference proteome</keyword>
<evidence type="ECO:0000259" key="5">
    <source>
        <dbReference type="PROSITE" id="PS50977"/>
    </source>
</evidence>
<comment type="caution">
    <text evidence="6">The sequence shown here is derived from an EMBL/GenBank/DDBJ whole genome shotgun (WGS) entry which is preliminary data.</text>
</comment>
<dbReference type="GO" id="GO:0003700">
    <property type="term" value="F:DNA-binding transcription factor activity"/>
    <property type="evidence" value="ECO:0007669"/>
    <property type="project" value="TreeGrafter"/>
</dbReference>
<dbReference type="PANTHER" id="PTHR30055:SF238">
    <property type="entry name" value="MYCOFACTOCIN BIOSYNTHESIS TRANSCRIPTIONAL REGULATOR MFTR-RELATED"/>
    <property type="match status" value="1"/>
</dbReference>
<proteinExistence type="predicted"/>
<evidence type="ECO:0000256" key="3">
    <source>
        <dbReference type="ARBA" id="ARBA00023163"/>
    </source>
</evidence>
<dbReference type="EMBL" id="JACCCC010000001">
    <property type="protein sequence ID" value="NYE46325.1"/>
    <property type="molecule type" value="Genomic_DNA"/>
</dbReference>
<dbReference type="PROSITE" id="PS01081">
    <property type="entry name" value="HTH_TETR_1"/>
    <property type="match status" value="1"/>
</dbReference>
<dbReference type="InterPro" id="IPR009057">
    <property type="entry name" value="Homeodomain-like_sf"/>
</dbReference>
<dbReference type="AlphaFoldDB" id="A0A852TS00"/>
<dbReference type="Pfam" id="PF00440">
    <property type="entry name" value="TetR_N"/>
    <property type="match status" value="1"/>
</dbReference>
<protein>
    <submittedName>
        <fullName evidence="6">AcrR family transcriptional regulator</fullName>
    </submittedName>
</protein>
<dbReference type="InterPro" id="IPR050109">
    <property type="entry name" value="HTH-type_TetR-like_transc_reg"/>
</dbReference>
<dbReference type="InterPro" id="IPR023772">
    <property type="entry name" value="DNA-bd_HTH_TetR-type_CS"/>
</dbReference>
<sequence length="196" mass="21592">MDALGLRERKKQATRRALQHEALRLAAEDGLENVTVEGIAAAADVSARTFFNYFSSKEEALVGDGPPQPGPEAMRIFAEGGPTGETVEDLKLLLTSPFEEYAPSIEEVRWRKELMARYPELLRPQFMTAFIETERAIAVAVAERTGDDPDAVRPQLTAAVGTAAMRFSMRRWVCNGGRGELHGILAETFDVLKQGI</sequence>
<dbReference type="PROSITE" id="PS50977">
    <property type="entry name" value="HTH_TETR_2"/>
    <property type="match status" value="1"/>
</dbReference>
<feature type="DNA-binding region" description="H-T-H motif" evidence="4">
    <location>
        <begin position="35"/>
        <end position="54"/>
    </location>
</feature>
<reference evidence="6 7" key="1">
    <citation type="submission" date="2020-07" db="EMBL/GenBank/DDBJ databases">
        <title>Sequencing the genomes of 1000 actinobacteria strains.</title>
        <authorList>
            <person name="Klenk H.-P."/>
        </authorList>
    </citation>
    <scope>NUCLEOTIDE SEQUENCE [LARGE SCALE GENOMIC DNA]</scope>
    <source>
        <strain evidence="6 7">CXB654</strain>
    </source>
</reference>
<dbReference type="RefSeq" id="WP_312863079.1">
    <property type="nucleotide sequence ID" value="NZ_BAAAYY010000022.1"/>
</dbReference>
<dbReference type="InterPro" id="IPR001647">
    <property type="entry name" value="HTH_TetR"/>
</dbReference>
<dbReference type="SUPFAM" id="SSF46689">
    <property type="entry name" value="Homeodomain-like"/>
    <property type="match status" value="1"/>
</dbReference>
<feature type="domain" description="HTH tetR-type" evidence="5">
    <location>
        <begin position="12"/>
        <end position="72"/>
    </location>
</feature>
<dbReference type="GO" id="GO:0000976">
    <property type="term" value="F:transcription cis-regulatory region binding"/>
    <property type="evidence" value="ECO:0007669"/>
    <property type="project" value="TreeGrafter"/>
</dbReference>
<evidence type="ECO:0000256" key="2">
    <source>
        <dbReference type="ARBA" id="ARBA00023125"/>
    </source>
</evidence>
<dbReference type="Gene3D" id="1.10.357.10">
    <property type="entry name" value="Tetracycline Repressor, domain 2"/>
    <property type="match status" value="1"/>
</dbReference>
<evidence type="ECO:0000313" key="7">
    <source>
        <dbReference type="Proteomes" id="UP000589036"/>
    </source>
</evidence>
<evidence type="ECO:0000313" key="6">
    <source>
        <dbReference type="EMBL" id="NYE46325.1"/>
    </source>
</evidence>
<name>A0A852TS00_9ACTN</name>
<evidence type="ECO:0000256" key="1">
    <source>
        <dbReference type="ARBA" id="ARBA00023015"/>
    </source>
</evidence>
<dbReference type="Proteomes" id="UP000589036">
    <property type="component" value="Unassembled WGS sequence"/>
</dbReference>
<accession>A0A852TS00</accession>
<keyword evidence="2 4" id="KW-0238">DNA-binding</keyword>
<dbReference type="InterPro" id="IPR041347">
    <property type="entry name" value="MftR_C"/>
</dbReference>
<dbReference type="PANTHER" id="PTHR30055">
    <property type="entry name" value="HTH-TYPE TRANSCRIPTIONAL REGULATOR RUTR"/>
    <property type="match status" value="1"/>
</dbReference>
<keyword evidence="3" id="KW-0804">Transcription</keyword>
<keyword evidence="1" id="KW-0805">Transcription regulation</keyword>
<dbReference type="Pfam" id="PF17754">
    <property type="entry name" value="TetR_C_14"/>
    <property type="match status" value="1"/>
</dbReference>
<dbReference type="Gene3D" id="1.10.10.60">
    <property type="entry name" value="Homeodomain-like"/>
    <property type="match status" value="1"/>
</dbReference>
<gene>
    <name evidence="6" type="ORF">HDA32_001445</name>
</gene>